<accession>A0A0R2C2S1</accession>
<dbReference type="PATRIC" id="fig|1133569.4.peg.2246"/>
<keyword evidence="4 9" id="KW-0808">Transferase</keyword>
<dbReference type="Proteomes" id="UP000051576">
    <property type="component" value="Unassembled WGS sequence"/>
</dbReference>
<comment type="domain">
    <text evidence="9">The last Arg residue of the ACP-binding site is essential for the weak association between ACP/AcpP and FabH.</text>
</comment>
<evidence type="ECO:0000313" key="14">
    <source>
        <dbReference type="Proteomes" id="UP000051576"/>
    </source>
</evidence>
<evidence type="ECO:0000256" key="5">
    <source>
        <dbReference type="ARBA" id="ARBA00022832"/>
    </source>
</evidence>
<dbReference type="Gene3D" id="3.40.47.10">
    <property type="match status" value="1"/>
</dbReference>
<evidence type="ECO:0000259" key="12">
    <source>
        <dbReference type="Pfam" id="PF08545"/>
    </source>
</evidence>
<keyword evidence="10" id="KW-0812">Transmembrane</keyword>
<comment type="similarity">
    <text evidence="1 9">Belongs to the thiolase-like superfamily. FabH family.</text>
</comment>
<comment type="catalytic activity">
    <reaction evidence="9">
        <text>malonyl-[ACP] + acetyl-CoA + H(+) = 3-oxobutanoyl-[ACP] + CO2 + CoA</text>
        <dbReference type="Rhea" id="RHEA:12080"/>
        <dbReference type="Rhea" id="RHEA-COMP:9623"/>
        <dbReference type="Rhea" id="RHEA-COMP:9625"/>
        <dbReference type="ChEBI" id="CHEBI:15378"/>
        <dbReference type="ChEBI" id="CHEBI:16526"/>
        <dbReference type="ChEBI" id="CHEBI:57287"/>
        <dbReference type="ChEBI" id="CHEBI:57288"/>
        <dbReference type="ChEBI" id="CHEBI:78449"/>
        <dbReference type="ChEBI" id="CHEBI:78450"/>
        <dbReference type="EC" id="2.3.1.180"/>
    </reaction>
</comment>
<dbReference type="UniPathway" id="UPA00094"/>
<evidence type="ECO:0000256" key="8">
    <source>
        <dbReference type="ARBA" id="ARBA00023315"/>
    </source>
</evidence>
<sequence>MTVAVKLAASAHYLPPKVVTNRDLSQIMATNDQWIQQHTGIKQRRFALNENTSDLCTHVAQKLLSASQLPAEKIDLIIVATITPDSLTPATAVLVQQKIGASHAFAFDLSAACAGFVFALSTAEKFLRSGQYQHALVIAGEVNSKMLDFQDRTSAVFFGDGAGGVLLSATDQNNEEFFLGEKLLTQPAPEVIHSGRIPVIQKIAVDQYPQIDAFYQNGHAVFEFVSQMVPRYINEFLKTQKISSQELGLVVPHQANLRLIEKLAASLHLSLDHFAINVDQIGNTSSAGVAIGLDQALKTGKRPRYALLTGFGAGLTFGCLLVNLANINLKKSS</sequence>
<dbReference type="OrthoDB" id="9815506at2"/>
<dbReference type="InterPro" id="IPR013747">
    <property type="entry name" value="ACP_syn_III_C"/>
</dbReference>
<comment type="pathway">
    <text evidence="9">Lipid metabolism; fatty acid biosynthesis.</text>
</comment>
<comment type="subcellular location">
    <subcellularLocation>
        <location evidence="9">Cytoplasm</location>
    </subcellularLocation>
</comment>
<feature type="active site" evidence="9">
    <location>
        <position position="283"/>
    </location>
</feature>
<keyword evidence="6 9" id="KW-0443">Lipid metabolism</keyword>
<dbReference type="PANTHER" id="PTHR34069">
    <property type="entry name" value="3-OXOACYL-[ACYL-CARRIER-PROTEIN] SYNTHASE 3"/>
    <property type="match status" value="1"/>
</dbReference>
<feature type="active site" evidence="9">
    <location>
        <position position="113"/>
    </location>
</feature>
<dbReference type="InterPro" id="IPR016039">
    <property type="entry name" value="Thiolase-like"/>
</dbReference>
<dbReference type="EC" id="2.3.1.180" evidence="9"/>
<dbReference type="AlphaFoldDB" id="A0A0R2C2S1"/>
<comment type="subunit">
    <text evidence="9">Homodimer.</text>
</comment>
<dbReference type="NCBIfam" id="NF006829">
    <property type="entry name" value="PRK09352.1"/>
    <property type="match status" value="1"/>
</dbReference>
<keyword evidence="2 9" id="KW-0963">Cytoplasm</keyword>
<feature type="region of interest" description="ACP-binding" evidence="9">
    <location>
        <begin position="254"/>
        <end position="258"/>
    </location>
</feature>
<evidence type="ECO:0000313" key="13">
    <source>
        <dbReference type="EMBL" id="KRM84260.1"/>
    </source>
</evidence>
<keyword evidence="8 9" id="KW-0012">Acyltransferase</keyword>
<dbReference type="Pfam" id="PF08541">
    <property type="entry name" value="ACP_syn_III_C"/>
    <property type="match status" value="1"/>
</dbReference>
<keyword evidence="7 9" id="KW-0275">Fatty acid biosynthesis</keyword>
<keyword evidence="14" id="KW-1185">Reference proteome</keyword>
<keyword evidence="5 9" id="KW-0276">Fatty acid metabolism</keyword>
<dbReference type="CDD" id="cd00830">
    <property type="entry name" value="KAS_III"/>
    <property type="match status" value="1"/>
</dbReference>
<dbReference type="GO" id="GO:0033818">
    <property type="term" value="F:beta-ketoacyl-acyl-carrier-protein synthase III activity"/>
    <property type="evidence" value="ECO:0007669"/>
    <property type="project" value="UniProtKB-UniRule"/>
</dbReference>
<feature type="domain" description="Beta-ketoacyl-[acyl-carrier-protein] synthase III N-terminal" evidence="12">
    <location>
        <begin position="107"/>
        <end position="177"/>
    </location>
</feature>
<name>A0A0R2C2S1_9LACO</name>
<feature type="transmembrane region" description="Helical" evidence="10">
    <location>
        <begin position="305"/>
        <end position="325"/>
    </location>
</feature>
<keyword evidence="3 9" id="KW-0444">Lipid biosynthesis</keyword>
<evidence type="ECO:0000256" key="3">
    <source>
        <dbReference type="ARBA" id="ARBA00022516"/>
    </source>
</evidence>
<dbReference type="PANTHER" id="PTHR34069:SF2">
    <property type="entry name" value="BETA-KETOACYL-[ACYL-CARRIER-PROTEIN] SYNTHASE III"/>
    <property type="match status" value="1"/>
</dbReference>
<evidence type="ECO:0000256" key="2">
    <source>
        <dbReference type="ARBA" id="ARBA00022490"/>
    </source>
</evidence>
<dbReference type="GO" id="GO:0004315">
    <property type="term" value="F:3-oxoacyl-[acyl-carrier-protein] synthase activity"/>
    <property type="evidence" value="ECO:0007669"/>
    <property type="project" value="InterPro"/>
</dbReference>
<comment type="caution">
    <text evidence="13">The sequence shown here is derived from an EMBL/GenBank/DDBJ whole genome shotgun (WGS) entry which is preliminary data.</text>
</comment>
<protein>
    <recommendedName>
        <fullName evidence="9">Beta-ketoacyl-[acyl-carrier-protein] synthase III</fullName>
        <shortName evidence="9">Beta-ketoacyl-ACP synthase III</shortName>
        <shortName evidence="9">KAS III</shortName>
        <ecNumber evidence="9">2.3.1.180</ecNumber>
    </recommendedName>
    <alternativeName>
        <fullName evidence="9">3-oxoacyl-[acyl-carrier-protein] synthase 3</fullName>
    </alternativeName>
    <alternativeName>
        <fullName evidence="9">3-oxoacyl-[acyl-carrier-protein] synthase III</fullName>
    </alternativeName>
</protein>
<evidence type="ECO:0000256" key="6">
    <source>
        <dbReference type="ARBA" id="ARBA00023098"/>
    </source>
</evidence>
<dbReference type="GO" id="GO:0006633">
    <property type="term" value="P:fatty acid biosynthetic process"/>
    <property type="evidence" value="ECO:0007669"/>
    <property type="project" value="UniProtKB-UniRule"/>
</dbReference>
<dbReference type="GO" id="GO:0005737">
    <property type="term" value="C:cytoplasm"/>
    <property type="evidence" value="ECO:0007669"/>
    <property type="project" value="UniProtKB-SubCell"/>
</dbReference>
<evidence type="ECO:0000256" key="7">
    <source>
        <dbReference type="ARBA" id="ARBA00023160"/>
    </source>
</evidence>
<evidence type="ECO:0000256" key="9">
    <source>
        <dbReference type="HAMAP-Rule" id="MF_01815"/>
    </source>
</evidence>
<evidence type="ECO:0000256" key="10">
    <source>
        <dbReference type="SAM" id="Phobius"/>
    </source>
</evidence>
<dbReference type="InterPro" id="IPR013751">
    <property type="entry name" value="ACP_syn_III_N"/>
</dbReference>
<keyword evidence="10" id="KW-0472">Membrane</keyword>
<proteinExistence type="inferred from homology"/>
<evidence type="ECO:0000256" key="1">
    <source>
        <dbReference type="ARBA" id="ARBA00008642"/>
    </source>
</evidence>
<dbReference type="EMBL" id="AYYX01000086">
    <property type="protein sequence ID" value="KRM84260.1"/>
    <property type="molecule type" value="Genomic_DNA"/>
</dbReference>
<dbReference type="SUPFAM" id="SSF53901">
    <property type="entry name" value="Thiolase-like"/>
    <property type="match status" value="1"/>
</dbReference>
<gene>
    <name evidence="9" type="primary">fabH</name>
    <name evidence="13" type="ORF">FD21_GL002082</name>
</gene>
<feature type="domain" description="Beta-ketoacyl-[acyl-carrier-protein] synthase III C-terminal" evidence="11">
    <location>
        <begin position="237"/>
        <end position="323"/>
    </location>
</feature>
<evidence type="ECO:0000256" key="4">
    <source>
        <dbReference type="ARBA" id="ARBA00022679"/>
    </source>
</evidence>
<dbReference type="GO" id="GO:0044550">
    <property type="term" value="P:secondary metabolite biosynthetic process"/>
    <property type="evidence" value="ECO:0007669"/>
    <property type="project" value="TreeGrafter"/>
</dbReference>
<comment type="function">
    <text evidence="9">Catalyzes the condensation reaction of fatty acid synthesis by the addition to an acyl acceptor of two carbons from malonyl-ACP. Catalyzes the first condensation reaction which initiates fatty acid synthesis and may therefore play a role in governing the total rate of fatty acid production. Possesses both acetoacetyl-ACP synthase and acetyl transacylase activities. Its substrate specificity determines the biosynthesis of branched-chain and/or straight-chain of fatty acids.</text>
</comment>
<dbReference type="STRING" id="1133569.FD21_GL002082"/>
<dbReference type="HAMAP" id="MF_01815">
    <property type="entry name" value="FabH"/>
    <property type="match status" value="1"/>
</dbReference>
<keyword evidence="10" id="KW-1133">Transmembrane helix</keyword>
<evidence type="ECO:0000259" key="11">
    <source>
        <dbReference type="Pfam" id="PF08541"/>
    </source>
</evidence>
<organism evidence="13 14">
    <name type="scientific">Liquorilactobacillus vini DSM 20605</name>
    <dbReference type="NCBI Taxonomy" id="1133569"/>
    <lineage>
        <taxon>Bacteria</taxon>
        <taxon>Bacillati</taxon>
        <taxon>Bacillota</taxon>
        <taxon>Bacilli</taxon>
        <taxon>Lactobacillales</taxon>
        <taxon>Lactobacillaceae</taxon>
        <taxon>Liquorilactobacillus</taxon>
    </lineage>
</organism>
<dbReference type="RefSeq" id="WP_010579516.1">
    <property type="nucleotide sequence ID" value="NZ_AHYZ01000013.1"/>
</dbReference>
<reference evidence="13 14" key="1">
    <citation type="journal article" date="2015" name="Genome Announc.">
        <title>Expanding the biotechnology potential of lactobacilli through comparative genomics of 213 strains and associated genera.</title>
        <authorList>
            <person name="Sun Z."/>
            <person name="Harris H.M."/>
            <person name="McCann A."/>
            <person name="Guo C."/>
            <person name="Argimon S."/>
            <person name="Zhang W."/>
            <person name="Yang X."/>
            <person name="Jeffery I.B."/>
            <person name="Cooney J.C."/>
            <person name="Kagawa T.F."/>
            <person name="Liu W."/>
            <person name="Song Y."/>
            <person name="Salvetti E."/>
            <person name="Wrobel A."/>
            <person name="Rasinkangas P."/>
            <person name="Parkhill J."/>
            <person name="Rea M.C."/>
            <person name="O'Sullivan O."/>
            <person name="Ritari J."/>
            <person name="Douillard F.P."/>
            <person name="Paul Ross R."/>
            <person name="Yang R."/>
            <person name="Briner A.E."/>
            <person name="Felis G.E."/>
            <person name="de Vos W.M."/>
            <person name="Barrangou R."/>
            <person name="Klaenhammer T.R."/>
            <person name="Caufield P.W."/>
            <person name="Cui Y."/>
            <person name="Zhang H."/>
            <person name="O'Toole P.W."/>
        </authorList>
    </citation>
    <scope>NUCLEOTIDE SEQUENCE [LARGE SCALE GENOMIC DNA]</scope>
    <source>
        <strain evidence="13 14">DSM 20605</strain>
    </source>
</reference>
<feature type="active site" evidence="9">
    <location>
        <position position="253"/>
    </location>
</feature>
<dbReference type="InterPro" id="IPR004655">
    <property type="entry name" value="FabH"/>
</dbReference>
<keyword evidence="9" id="KW-0511">Multifunctional enzyme</keyword>
<dbReference type="Pfam" id="PF08545">
    <property type="entry name" value="ACP_syn_III"/>
    <property type="match status" value="1"/>
</dbReference>
<dbReference type="eggNOG" id="COG0332">
    <property type="taxonomic scope" value="Bacteria"/>
</dbReference>